<dbReference type="PANTHER" id="PTHR18919">
    <property type="entry name" value="ACETYL-COA C-ACYLTRANSFERASE"/>
    <property type="match status" value="1"/>
</dbReference>
<feature type="domain" description="Thiolase C-terminal" evidence="10">
    <location>
        <begin position="270"/>
        <end position="390"/>
    </location>
</feature>
<dbReference type="SUPFAM" id="SSF53901">
    <property type="entry name" value="Thiolase-like"/>
    <property type="match status" value="2"/>
</dbReference>
<evidence type="ECO:0000259" key="10">
    <source>
        <dbReference type="Pfam" id="PF02803"/>
    </source>
</evidence>
<sequence length="392" mass="41420">MTDVYIVSGARTPFGTFGGSFVDVSAEELGVTAAKGTIHRASVEASRVDNVVFGNVIQTHRGAPYLARHIALQAGVPIESPALTVNRLCGSGMQAVVSAAQSIQLGESELGLAGGAENMSQAPYVLRKARWGMKMGDGQLADTLSETLSDKQCGLGMGLTAENLAEQYAISREEQDQFALRSQQRALAARESDRFAEEIVPVTVRSKRGTKQVDRDEHIRPETTLEGLSKLKPAFKKEGTVSPGNSSGINDGAASLLLASEQATQRQDVQPLGRILSWAVCGVDPTIMGIGPAPASRLALKRADLDLEMIDLVEINEAFAAQYLAVEKDLGLNREIVNVNGGAIALGHPVGASGARILLTLLYELKRQGKKYGLASLCIGGGQGIAMVVEAV</sequence>
<dbReference type="FunFam" id="3.40.47.10:FF:000010">
    <property type="entry name" value="Acetyl-CoA acetyltransferase (Thiolase)"/>
    <property type="match status" value="1"/>
</dbReference>
<evidence type="ECO:0000259" key="9">
    <source>
        <dbReference type="Pfam" id="PF00108"/>
    </source>
</evidence>
<evidence type="ECO:0000256" key="3">
    <source>
        <dbReference type="ARBA" id="ARBA00022679"/>
    </source>
</evidence>
<dbReference type="InterPro" id="IPR016039">
    <property type="entry name" value="Thiolase-like"/>
</dbReference>
<dbReference type="PROSITE" id="PS00099">
    <property type="entry name" value="THIOLASE_3"/>
    <property type="match status" value="1"/>
</dbReference>
<keyword evidence="3 7" id="KW-0808">Transferase</keyword>
<evidence type="ECO:0000313" key="12">
    <source>
        <dbReference type="Proteomes" id="UP000199387"/>
    </source>
</evidence>
<evidence type="ECO:0000256" key="4">
    <source>
        <dbReference type="ARBA" id="ARBA00023315"/>
    </source>
</evidence>
<dbReference type="STRING" id="1236220.SAMN04488112_10380"/>
<feature type="region of interest" description="Disordered" evidence="8">
    <location>
        <begin position="220"/>
        <end position="247"/>
    </location>
</feature>
<evidence type="ECO:0000256" key="8">
    <source>
        <dbReference type="SAM" id="MobiDB-lite"/>
    </source>
</evidence>
<protein>
    <recommendedName>
        <fullName evidence="2">acetyl-CoA C-acetyltransferase</fullName>
        <ecNumber evidence="2">2.3.1.9</ecNumber>
    </recommendedName>
    <alternativeName>
        <fullName evidence="5">Acetoacetyl-CoA thiolase</fullName>
    </alternativeName>
</protein>
<feature type="active site" description="Proton acceptor" evidence="6">
    <location>
        <position position="348"/>
    </location>
</feature>
<organism evidence="11 12">
    <name type="scientific">Melghirimyces thermohalophilus</name>
    <dbReference type="NCBI Taxonomy" id="1236220"/>
    <lineage>
        <taxon>Bacteria</taxon>
        <taxon>Bacillati</taxon>
        <taxon>Bacillota</taxon>
        <taxon>Bacilli</taxon>
        <taxon>Bacillales</taxon>
        <taxon>Thermoactinomycetaceae</taxon>
        <taxon>Melghirimyces</taxon>
    </lineage>
</organism>
<dbReference type="OrthoDB" id="9764892at2"/>
<dbReference type="PIRSF" id="PIRSF000429">
    <property type="entry name" value="Ac-CoA_Ac_transf"/>
    <property type="match status" value="1"/>
</dbReference>
<dbReference type="AlphaFoldDB" id="A0A1G6IYM3"/>
<dbReference type="Proteomes" id="UP000199387">
    <property type="component" value="Unassembled WGS sequence"/>
</dbReference>
<dbReference type="InterPro" id="IPR020613">
    <property type="entry name" value="Thiolase_CS"/>
</dbReference>
<dbReference type="Pfam" id="PF02803">
    <property type="entry name" value="Thiolase_C"/>
    <property type="match status" value="1"/>
</dbReference>
<dbReference type="Pfam" id="PF00108">
    <property type="entry name" value="Thiolase_N"/>
    <property type="match status" value="1"/>
</dbReference>
<evidence type="ECO:0000256" key="5">
    <source>
        <dbReference type="ARBA" id="ARBA00030755"/>
    </source>
</evidence>
<keyword evidence="12" id="KW-1185">Reference proteome</keyword>
<feature type="active site" description="Proton acceptor" evidence="6">
    <location>
        <position position="378"/>
    </location>
</feature>
<reference evidence="11 12" key="1">
    <citation type="submission" date="2016-10" db="EMBL/GenBank/DDBJ databases">
        <authorList>
            <person name="de Groot N.N."/>
        </authorList>
    </citation>
    <scope>NUCLEOTIDE SEQUENCE [LARGE SCALE GENOMIC DNA]</scope>
    <source>
        <strain evidence="11 12">DSM 45514</strain>
    </source>
</reference>
<accession>A0A1G6IYM3</accession>
<dbReference type="GO" id="GO:0006635">
    <property type="term" value="P:fatty acid beta-oxidation"/>
    <property type="evidence" value="ECO:0007669"/>
    <property type="project" value="TreeGrafter"/>
</dbReference>
<dbReference type="PANTHER" id="PTHR18919:SF107">
    <property type="entry name" value="ACETYL-COA ACETYLTRANSFERASE, CYTOSOLIC"/>
    <property type="match status" value="1"/>
</dbReference>
<feature type="domain" description="Thiolase N-terminal" evidence="9">
    <location>
        <begin position="4"/>
        <end position="262"/>
    </location>
</feature>
<name>A0A1G6IYM3_9BACL</name>
<dbReference type="InterPro" id="IPR020617">
    <property type="entry name" value="Thiolase_C"/>
</dbReference>
<dbReference type="PROSITE" id="PS00098">
    <property type="entry name" value="THIOLASE_1"/>
    <property type="match status" value="1"/>
</dbReference>
<dbReference type="PROSITE" id="PS00737">
    <property type="entry name" value="THIOLASE_2"/>
    <property type="match status" value="1"/>
</dbReference>
<dbReference type="Gene3D" id="3.40.47.10">
    <property type="match status" value="2"/>
</dbReference>
<dbReference type="EMBL" id="FMZA01000003">
    <property type="protein sequence ID" value="SDC10876.1"/>
    <property type="molecule type" value="Genomic_DNA"/>
</dbReference>
<feature type="active site" description="Acyl-thioester intermediate" evidence="6">
    <location>
        <position position="89"/>
    </location>
</feature>
<evidence type="ECO:0000256" key="7">
    <source>
        <dbReference type="RuleBase" id="RU003557"/>
    </source>
</evidence>
<dbReference type="InterPro" id="IPR002155">
    <property type="entry name" value="Thiolase"/>
</dbReference>
<evidence type="ECO:0000313" key="11">
    <source>
        <dbReference type="EMBL" id="SDC10876.1"/>
    </source>
</evidence>
<evidence type="ECO:0000256" key="2">
    <source>
        <dbReference type="ARBA" id="ARBA00012705"/>
    </source>
</evidence>
<keyword evidence="4 7" id="KW-0012">Acyltransferase</keyword>
<dbReference type="InterPro" id="IPR020616">
    <property type="entry name" value="Thiolase_N"/>
</dbReference>
<evidence type="ECO:0000256" key="6">
    <source>
        <dbReference type="PIRSR" id="PIRSR000429-1"/>
    </source>
</evidence>
<dbReference type="GO" id="GO:0003985">
    <property type="term" value="F:acetyl-CoA C-acetyltransferase activity"/>
    <property type="evidence" value="ECO:0007669"/>
    <property type="project" value="UniProtKB-EC"/>
</dbReference>
<dbReference type="InterPro" id="IPR020615">
    <property type="entry name" value="Thiolase_acyl_enz_int_AS"/>
</dbReference>
<evidence type="ECO:0000256" key="1">
    <source>
        <dbReference type="ARBA" id="ARBA00010982"/>
    </source>
</evidence>
<dbReference type="CDD" id="cd00751">
    <property type="entry name" value="thiolase"/>
    <property type="match status" value="1"/>
</dbReference>
<dbReference type="EC" id="2.3.1.9" evidence="2"/>
<dbReference type="InterPro" id="IPR020610">
    <property type="entry name" value="Thiolase_AS"/>
</dbReference>
<dbReference type="RefSeq" id="WP_091566477.1">
    <property type="nucleotide sequence ID" value="NZ_FMZA01000003.1"/>
</dbReference>
<dbReference type="NCBIfam" id="TIGR01930">
    <property type="entry name" value="AcCoA-C-Actrans"/>
    <property type="match status" value="1"/>
</dbReference>
<proteinExistence type="inferred from homology"/>
<gene>
    <name evidence="11" type="ORF">SAMN04488112_10380</name>
</gene>
<comment type="similarity">
    <text evidence="1 7">Belongs to the thiolase-like superfamily. Thiolase family.</text>
</comment>